<gene>
    <name evidence="2" type="ORF">JKF63_00106</name>
</gene>
<reference evidence="2 3" key="1">
    <citation type="submission" date="2021-02" db="EMBL/GenBank/DDBJ databases">
        <title>Porcisia hertigi Genome sequencing and assembly.</title>
        <authorList>
            <person name="Almutairi H."/>
            <person name="Gatherer D."/>
        </authorList>
    </citation>
    <scope>NUCLEOTIDE SEQUENCE [LARGE SCALE GENOMIC DNA]</scope>
    <source>
        <strain evidence="2 3">C119</strain>
    </source>
</reference>
<dbReference type="AlphaFoldDB" id="A0A836GXP4"/>
<sequence>MTYRCPRQRIGARWGVFSLVVVLVTSLLITGIIQAGMTQAAQQKDDVDGVFGPLVYSFATLQSYQQHMTLATNPLVLFIFDHEGADVPNFWVPLLKNVSEEFYEFGIEVADVATTSEIGKQLMKAMQAASAPVILFFQGVGDTPVEGGVGLKMPIAFTGNVDIPHILSWGLSCISSSVTHRVHNDADLARFFAKHPQYAGLPHVLYFPSMDYTPGGYLALSQHYASDAVFGVVPDAFATPDAMVIAHRYNITSKDELPVLLVLHKASADDGGEADHVVRMPATSAPFTYRRALAFLSTQITDTVAALVAKAKSTQNSYFLSIAENRRMYMARQLIDQQRDIAEEERRRLARQPIVVKDQATWASQCVRLPRGSRCLAVFVDSAQDAAAQENAVNVLSIISHKLLEVMGAEAQNVSLVVVDVQGSTAVRDYFDVGQNGFPDVILITLGRPAKYYNFVGAFSAESLLQFVVAHDAHLGQKVVRGGRTFIPHMVPKLEEVADLSSSGGAGDEGDL</sequence>
<dbReference type="KEGG" id="phet:94286235"/>
<dbReference type="InterPro" id="IPR036249">
    <property type="entry name" value="Thioredoxin-like_sf"/>
</dbReference>
<feature type="transmembrane region" description="Helical" evidence="1">
    <location>
        <begin position="12"/>
        <end position="33"/>
    </location>
</feature>
<organism evidence="2 3">
    <name type="scientific">Porcisia hertigi</name>
    <dbReference type="NCBI Taxonomy" id="2761500"/>
    <lineage>
        <taxon>Eukaryota</taxon>
        <taxon>Discoba</taxon>
        <taxon>Euglenozoa</taxon>
        <taxon>Kinetoplastea</taxon>
        <taxon>Metakinetoplastina</taxon>
        <taxon>Trypanosomatida</taxon>
        <taxon>Trypanosomatidae</taxon>
        <taxon>Leishmaniinae</taxon>
        <taxon>Porcisia</taxon>
    </lineage>
</organism>
<keyword evidence="1" id="KW-0812">Transmembrane</keyword>
<evidence type="ECO:0000256" key="1">
    <source>
        <dbReference type="SAM" id="Phobius"/>
    </source>
</evidence>
<dbReference type="SUPFAM" id="SSF52833">
    <property type="entry name" value="Thioredoxin-like"/>
    <property type="match status" value="1"/>
</dbReference>
<evidence type="ECO:0000313" key="2">
    <source>
        <dbReference type="EMBL" id="KAG5489987.1"/>
    </source>
</evidence>
<protein>
    <submittedName>
        <fullName evidence="2">Uncharacterized protein</fullName>
    </submittedName>
</protein>
<keyword evidence="3" id="KW-1185">Reference proteome</keyword>
<dbReference type="GeneID" id="94286235"/>
<proteinExistence type="predicted"/>
<dbReference type="EMBL" id="JAFJZO010000036">
    <property type="protein sequence ID" value="KAG5489987.1"/>
    <property type="molecule type" value="Genomic_DNA"/>
</dbReference>
<dbReference type="Proteomes" id="UP000674318">
    <property type="component" value="Unassembled WGS sequence"/>
</dbReference>
<evidence type="ECO:0000313" key="3">
    <source>
        <dbReference type="Proteomes" id="UP000674318"/>
    </source>
</evidence>
<dbReference type="RefSeq" id="XP_067752315.1">
    <property type="nucleotide sequence ID" value="XM_067896158.1"/>
</dbReference>
<name>A0A836GXP4_9TRYP</name>
<keyword evidence="1" id="KW-1133">Transmembrane helix</keyword>
<dbReference type="OrthoDB" id="271835at2759"/>
<accession>A0A836GXP4</accession>
<comment type="caution">
    <text evidence="2">The sequence shown here is derived from an EMBL/GenBank/DDBJ whole genome shotgun (WGS) entry which is preliminary data.</text>
</comment>
<keyword evidence="1" id="KW-0472">Membrane</keyword>